<comment type="caution">
    <text evidence="2">The sequence shown here is derived from an EMBL/GenBank/DDBJ whole genome shotgun (WGS) entry which is preliminary data.</text>
</comment>
<dbReference type="Proteomes" id="UP000659223">
    <property type="component" value="Unassembled WGS sequence"/>
</dbReference>
<dbReference type="InterPro" id="IPR014729">
    <property type="entry name" value="Rossmann-like_a/b/a_fold"/>
</dbReference>
<gene>
    <name evidence="2" type="ORF">GCM10010324_54450</name>
</gene>
<proteinExistence type="predicted"/>
<name>A0ABQ2Z005_9ACTN</name>
<evidence type="ECO:0000313" key="2">
    <source>
        <dbReference type="EMBL" id="GGY00891.1"/>
    </source>
</evidence>
<evidence type="ECO:0000259" key="1">
    <source>
        <dbReference type="Pfam" id="PF00733"/>
    </source>
</evidence>
<feature type="domain" description="Asparagine synthetase" evidence="1">
    <location>
        <begin position="175"/>
        <end position="555"/>
    </location>
</feature>
<accession>A0ABQ2Z005</accession>
<reference evidence="3" key="1">
    <citation type="journal article" date="2019" name="Int. J. Syst. Evol. Microbiol.">
        <title>The Global Catalogue of Microorganisms (GCM) 10K type strain sequencing project: providing services to taxonomists for standard genome sequencing and annotation.</title>
        <authorList>
            <consortium name="The Broad Institute Genomics Platform"/>
            <consortium name="The Broad Institute Genome Sequencing Center for Infectious Disease"/>
            <person name="Wu L."/>
            <person name="Ma J."/>
        </authorList>
    </citation>
    <scope>NUCLEOTIDE SEQUENCE [LARGE SCALE GENOMIC DNA]</scope>
    <source>
        <strain evidence="3">JCM 4586</strain>
    </source>
</reference>
<dbReference type="InterPro" id="IPR001962">
    <property type="entry name" value="Asn_synthase"/>
</dbReference>
<organism evidence="2 3">
    <name type="scientific">Streptomyces hiroshimensis</name>
    <dbReference type="NCBI Taxonomy" id="66424"/>
    <lineage>
        <taxon>Bacteria</taxon>
        <taxon>Bacillati</taxon>
        <taxon>Actinomycetota</taxon>
        <taxon>Actinomycetes</taxon>
        <taxon>Kitasatosporales</taxon>
        <taxon>Streptomycetaceae</taxon>
        <taxon>Streptomyces</taxon>
    </lineage>
</organism>
<dbReference type="Pfam" id="PF00733">
    <property type="entry name" value="Asn_synthase"/>
    <property type="match status" value="1"/>
</dbReference>
<dbReference type="SUPFAM" id="SSF52402">
    <property type="entry name" value="Adenine nucleotide alpha hydrolases-like"/>
    <property type="match status" value="1"/>
</dbReference>
<evidence type="ECO:0000313" key="3">
    <source>
        <dbReference type="Proteomes" id="UP000659223"/>
    </source>
</evidence>
<sequence>MWILGDWPEEELATGAAGGVRLAVLGRHGAGNGRLHRHARDIRTIADVDSVARTVDGSAHVMASVCGHVRIQGTVTGLRRVFSARLRHCTVAGDRPDVLAHLADADLDDEVLACHLLAPPMPSLVMSRSLWRGVHGLPTRDCLLLDTKGRAETRRWWRPPPPELPLSQGAGPFGEALNRAVGVRAAAARNVSSDLGGFDSTTLCCLAARHGPVVACTGGADDPAADDLPWARRTAATVPGITHLELPLDQLPDAYAGALDSDEPPDAPCPTHVDRARFAAIWQAVAREHEPGVHFTGCGGDEIAGGTENHVYDMLRAPRSSWRTLRGFKAEARWSLRSMLAMRRDRRPYGRWLAEELGGGLHLPGTPDALPQPWGYPVRMPPWATPDAIDFVRAALRRLAEENDPWSRYRGQHCDLDMMFATAQEVRHHMRIAGRLGFALAAPYYDDRVVEAGLAVRAEERVTLWTYKPLLPAAVKGLVPDSVFARTTKAEGSHAQYTGWLAHRERLLALCEDSRLAARGLIDARRLREALGRPLSAFADSHIFEPTIACETWLRTTPGTTERRP</sequence>
<dbReference type="Gene3D" id="3.40.50.620">
    <property type="entry name" value="HUPs"/>
    <property type="match status" value="1"/>
</dbReference>
<dbReference type="EMBL" id="BMUT01000013">
    <property type="protein sequence ID" value="GGY00891.1"/>
    <property type="molecule type" value="Genomic_DNA"/>
</dbReference>
<keyword evidence="3" id="KW-1185">Reference proteome</keyword>
<protein>
    <recommendedName>
        <fullName evidence="1">Asparagine synthetase domain-containing protein</fullName>
    </recommendedName>
</protein>